<dbReference type="Pfam" id="PF09835">
    <property type="entry name" value="DUF2062"/>
    <property type="match status" value="1"/>
</dbReference>
<dbReference type="Proteomes" id="UP000590740">
    <property type="component" value="Unassembled WGS sequence"/>
</dbReference>
<dbReference type="EMBL" id="JACHIG010000021">
    <property type="protein sequence ID" value="MBB5035629.1"/>
    <property type="molecule type" value="Genomic_DNA"/>
</dbReference>
<sequence length="162" mass="18194">MRWFARHFLDKRVWKPTQHTLSGGMAVGMFVTLQLLPIQMPTATVLSAIFRVNIPISIALCWVSNPVTVPFMAWLEYAIGKWFLSLYTTVPTSPFPTQLPDSMVDAWIVLKEHAPVMLMGGIILGAVVAFLSYIITWGCWEIGLRMEMAKKLREAKAAAVRA</sequence>
<feature type="transmembrane region" description="Helical" evidence="1">
    <location>
        <begin position="116"/>
        <end position="140"/>
    </location>
</feature>
<dbReference type="PANTHER" id="PTHR40547">
    <property type="entry name" value="SLL0298 PROTEIN"/>
    <property type="match status" value="1"/>
</dbReference>
<feature type="domain" description="DUF2062" evidence="2">
    <location>
        <begin position="2"/>
        <end position="142"/>
    </location>
</feature>
<keyword evidence="1" id="KW-1133">Transmembrane helix</keyword>
<evidence type="ECO:0000313" key="4">
    <source>
        <dbReference type="Proteomes" id="UP000590740"/>
    </source>
</evidence>
<protein>
    <recommendedName>
        <fullName evidence="2">DUF2062 domain-containing protein</fullName>
    </recommendedName>
</protein>
<keyword evidence="1" id="KW-0812">Transmembrane</keyword>
<dbReference type="RefSeq" id="WP_184344614.1">
    <property type="nucleotide sequence ID" value="NZ_JACHIG010000021.1"/>
</dbReference>
<proteinExistence type="predicted"/>
<comment type="caution">
    <text evidence="3">The sequence shown here is derived from an EMBL/GenBank/DDBJ whole genome shotgun (WGS) entry which is preliminary data.</text>
</comment>
<dbReference type="AlphaFoldDB" id="A0A7W8DMM5"/>
<feature type="transmembrane region" description="Helical" evidence="1">
    <location>
        <begin position="21"/>
        <end position="38"/>
    </location>
</feature>
<gene>
    <name evidence="3" type="ORF">HNQ65_005242</name>
</gene>
<organism evidence="3 4">
    <name type="scientific">Prosthecobacter vanneervenii</name>
    <dbReference type="NCBI Taxonomy" id="48466"/>
    <lineage>
        <taxon>Bacteria</taxon>
        <taxon>Pseudomonadati</taxon>
        <taxon>Verrucomicrobiota</taxon>
        <taxon>Verrucomicrobiia</taxon>
        <taxon>Verrucomicrobiales</taxon>
        <taxon>Verrucomicrobiaceae</taxon>
        <taxon>Prosthecobacter</taxon>
    </lineage>
</organism>
<reference evidence="3 4" key="1">
    <citation type="submission" date="2020-08" db="EMBL/GenBank/DDBJ databases">
        <title>Genomic Encyclopedia of Type Strains, Phase IV (KMG-IV): sequencing the most valuable type-strain genomes for metagenomic binning, comparative biology and taxonomic classification.</title>
        <authorList>
            <person name="Goeker M."/>
        </authorList>
    </citation>
    <scope>NUCLEOTIDE SEQUENCE [LARGE SCALE GENOMIC DNA]</scope>
    <source>
        <strain evidence="3 4">DSM 12252</strain>
    </source>
</reference>
<name>A0A7W8DMM5_9BACT</name>
<keyword evidence="4" id="KW-1185">Reference proteome</keyword>
<evidence type="ECO:0000259" key="2">
    <source>
        <dbReference type="Pfam" id="PF09835"/>
    </source>
</evidence>
<keyword evidence="1" id="KW-0472">Membrane</keyword>
<dbReference type="PANTHER" id="PTHR40547:SF1">
    <property type="entry name" value="SLL0298 PROTEIN"/>
    <property type="match status" value="1"/>
</dbReference>
<evidence type="ECO:0000313" key="3">
    <source>
        <dbReference type="EMBL" id="MBB5035629.1"/>
    </source>
</evidence>
<accession>A0A7W8DMM5</accession>
<evidence type="ECO:0000256" key="1">
    <source>
        <dbReference type="SAM" id="Phobius"/>
    </source>
</evidence>
<dbReference type="InterPro" id="IPR018639">
    <property type="entry name" value="DUF2062"/>
</dbReference>